<dbReference type="OrthoDB" id="1366754at2759"/>
<organism evidence="10 11">
    <name type="scientific">Scleropages formosus</name>
    <name type="common">Asian bonytongue</name>
    <name type="synonym">Osteoglossum formosum</name>
    <dbReference type="NCBI Taxonomy" id="113540"/>
    <lineage>
        <taxon>Eukaryota</taxon>
        <taxon>Metazoa</taxon>
        <taxon>Chordata</taxon>
        <taxon>Craniata</taxon>
        <taxon>Vertebrata</taxon>
        <taxon>Euteleostomi</taxon>
        <taxon>Actinopterygii</taxon>
        <taxon>Neopterygii</taxon>
        <taxon>Teleostei</taxon>
        <taxon>Osteoglossocephala</taxon>
        <taxon>Osteoglossomorpha</taxon>
        <taxon>Osteoglossiformes</taxon>
        <taxon>Osteoglossidae</taxon>
        <taxon>Scleropages</taxon>
    </lineage>
</organism>
<evidence type="ECO:0000256" key="6">
    <source>
        <dbReference type="ARBA" id="ARBA00023136"/>
    </source>
</evidence>
<evidence type="ECO:0000259" key="9">
    <source>
        <dbReference type="PROSITE" id="PS51412"/>
    </source>
</evidence>
<dbReference type="GO" id="GO:0051607">
    <property type="term" value="P:defense response to virus"/>
    <property type="evidence" value="ECO:0007669"/>
    <property type="project" value="TreeGrafter"/>
</dbReference>
<dbReference type="PANTHER" id="PTHR46096:SF1">
    <property type="entry name" value="PERFORIN 1.5"/>
    <property type="match status" value="1"/>
</dbReference>
<dbReference type="AlphaFoldDB" id="A0A0P7VD44"/>
<dbReference type="Proteomes" id="UP000034805">
    <property type="component" value="Unassembled WGS sequence"/>
</dbReference>
<evidence type="ECO:0000256" key="4">
    <source>
        <dbReference type="ARBA" id="ARBA00022525"/>
    </source>
</evidence>
<dbReference type="EMBL" id="JARO02002252">
    <property type="protein sequence ID" value="KPP73157.1"/>
    <property type="molecule type" value="Genomic_DNA"/>
</dbReference>
<keyword evidence="6" id="KW-0472">Membrane</keyword>
<dbReference type="GO" id="GO:0005576">
    <property type="term" value="C:extracellular region"/>
    <property type="evidence" value="ECO:0007669"/>
    <property type="project" value="UniProtKB-SubCell"/>
</dbReference>
<dbReference type="Pfam" id="PF01823">
    <property type="entry name" value="MACPF"/>
    <property type="match status" value="1"/>
</dbReference>
<dbReference type="SMART" id="SM00239">
    <property type="entry name" value="C2"/>
    <property type="match status" value="1"/>
</dbReference>
<keyword evidence="5" id="KW-0204">Cytolysis</keyword>
<dbReference type="GO" id="GO:0022829">
    <property type="term" value="F:wide pore channel activity"/>
    <property type="evidence" value="ECO:0007669"/>
    <property type="project" value="TreeGrafter"/>
</dbReference>
<dbReference type="GO" id="GO:0016020">
    <property type="term" value="C:membrane"/>
    <property type="evidence" value="ECO:0007669"/>
    <property type="project" value="UniProtKB-SubCell"/>
</dbReference>
<evidence type="ECO:0000256" key="2">
    <source>
        <dbReference type="ARBA" id="ARBA00004613"/>
    </source>
</evidence>
<protein>
    <submittedName>
        <fullName evidence="10">Perforin-1-like</fullName>
    </submittedName>
</protein>
<comment type="subcellular location">
    <subcellularLocation>
        <location evidence="1">Membrane</location>
    </subcellularLocation>
    <subcellularLocation>
        <location evidence="2">Secreted</location>
    </subcellularLocation>
</comment>
<reference evidence="10 11" key="1">
    <citation type="submission" date="2015-08" db="EMBL/GenBank/DDBJ databases">
        <title>The genome of the Asian arowana (Scleropages formosus).</title>
        <authorList>
            <person name="Tan M.H."/>
            <person name="Gan H.M."/>
            <person name="Croft L.J."/>
            <person name="Austin C.M."/>
        </authorList>
    </citation>
    <scope>NUCLEOTIDE SEQUENCE [LARGE SCALE GENOMIC DNA]</scope>
    <source>
        <strain evidence="10">Aro1</strain>
    </source>
</reference>
<dbReference type="InterPro" id="IPR020864">
    <property type="entry name" value="MACPF"/>
</dbReference>
<dbReference type="InterPro" id="IPR035892">
    <property type="entry name" value="C2_domain_sf"/>
</dbReference>
<dbReference type="Gene3D" id="2.60.40.150">
    <property type="entry name" value="C2 domain"/>
    <property type="match status" value="1"/>
</dbReference>
<accession>A0A0P7VD44</accession>
<evidence type="ECO:0000256" key="7">
    <source>
        <dbReference type="ARBA" id="ARBA00023157"/>
    </source>
</evidence>
<evidence type="ECO:0000256" key="1">
    <source>
        <dbReference type="ARBA" id="ARBA00004370"/>
    </source>
</evidence>
<dbReference type="GO" id="GO:0001913">
    <property type="term" value="P:T cell mediated cytotoxicity"/>
    <property type="evidence" value="ECO:0007669"/>
    <property type="project" value="TreeGrafter"/>
</dbReference>
<proteinExistence type="inferred from homology"/>
<dbReference type="InterPro" id="IPR000008">
    <property type="entry name" value="C2_dom"/>
</dbReference>
<gene>
    <name evidence="10" type="ORF">Z043_107780</name>
</gene>
<evidence type="ECO:0000256" key="3">
    <source>
        <dbReference type="ARBA" id="ARBA00009214"/>
    </source>
</evidence>
<evidence type="ECO:0000313" key="10">
    <source>
        <dbReference type="EMBL" id="KPP73157.1"/>
    </source>
</evidence>
<name>A0A0P7VD44_SCLFO</name>
<dbReference type="InterPro" id="IPR020863">
    <property type="entry name" value="MACPF_CS"/>
</dbReference>
<keyword evidence="4" id="KW-0964">Secreted</keyword>
<dbReference type="PANTHER" id="PTHR46096">
    <property type="entry name" value="PERFORIN-1"/>
    <property type="match status" value="1"/>
</dbReference>
<keyword evidence="7" id="KW-1015">Disulfide bond</keyword>
<dbReference type="SMART" id="SM00457">
    <property type="entry name" value="MACPF"/>
    <property type="match status" value="1"/>
</dbReference>
<feature type="domain" description="C2" evidence="8">
    <location>
        <begin position="406"/>
        <end position="524"/>
    </location>
</feature>
<feature type="domain" description="MACPF" evidence="9">
    <location>
        <begin position="60"/>
        <end position="405"/>
    </location>
</feature>
<dbReference type="KEGG" id="sfm:108938041"/>
<dbReference type="PROSITE" id="PS50004">
    <property type="entry name" value="C2"/>
    <property type="match status" value="1"/>
</dbReference>
<evidence type="ECO:0000259" key="8">
    <source>
        <dbReference type="PROSITE" id="PS50004"/>
    </source>
</evidence>
<dbReference type="Pfam" id="PF00168">
    <property type="entry name" value="C2"/>
    <property type="match status" value="1"/>
</dbReference>
<dbReference type="SUPFAM" id="SSF49562">
    <property type="entry name" value="C2 domain (Calcium/lipid-binding domain, CaLB)"/>
    <property type="match status" value="1"/>
</dbReference>
<dbReference type="PROSITE" id="PS00279">
    <property type="entry name" value="MACPF_1"/>
    <property type="match status" value="1"/>
</dbReference>
<comment type="similarity">
    <text evidence="3">Belongs to the complement C6/C7/C8/C9 family.</text>
</comment>
<dbReference type="GO" id="GO:0031640">
    <property type="term" value="P:killing of cells of another organism"/>
    <property type="evidence" value="ECO:0007669"/>
    <property type="project" value="UniProtKB-KW"/>
</dbReference>
<sequence>MECGPDFNGKIPCSKGRATGIGRQLNAIMTADRHRCLFLLTVSIVFLSNLHGCSCCRTGTRAECEKARFVPGYNLAGEGFDVILMQRKGAYVIDVKTFMTANDTCTLCENNRFKQVQKLPVSVTDWRQITSCSKHLHGEIHHSVHSLVRRSASSIINNWGLSLSLNTMIQARVGGSHSEIAEFAKIQANMDKATFAIHEITCSYYSYRLVDHPKPSKEFSQSLQRLPAEYNETTESLYSRLIDTYGTHYIRQVQLGGRIQQVSAFRTCLATLAGVSISEMKNCLDIDLKIALGFVPADASFTQKCSDKLRKNMNMGRYQGFMSDKIQVLGGEAQHRHILTYQNPSLAYSNWIGSLNDTPEIVSYAIVPLHHLVSDPAVKDSLRSALRDYIIGNLVLDLHRAERLSQSCPSSPNLDYNCCPLRARYGKLVVVVERASNLNSDYFSQTDCYVKVFYNGHYKETGYILDDNNPRWNTVLTFGTVELGHPLILELWDSDTHYDDLIGRCRGYPEKGYHSYICKLDQSVFHFSCYVSCDPHLTGERCEEYSPGIYGNPYEL</sequence>
<evidence type="ECO:0000256" key="5">
    <source>
        <dbReference type="ARBA" id="ARBA00022852"/>
    </source>
</evidence>
<evidence type="ECO:0000313" key="11">
    <source>
        <dbReference type="Proteomes" id="UP000034805"/>
    </source>
</evidence>
<dbReference type="PROSITE" id="PS51412">
    <property type="entry name" value="MACPF_2"/>
    <property type="match status" value="1"/>
</dbReference>
<comment type="caution">
    <text evidence="10">The sequence shown here is derived from an EMBL/GenBank/DDBJ whole genome shotgun (WGS) entry which is preliminary data.</text>
</comment>
<dbReference type="InterPro" id="IPR052784">
    <property type="entry name" value="Perforin-1_pore-forming"/>
</dbReference>
<dbReference type="GO" id="GO:0001771">
    <property type="term" value="P:immunological synapse formation"/>
    <property type="evidence" value="ECO:0007669"/>
    <property type="project" value="TreeGrafter"/>
</dbReference>